<dbReference type="Pfam" id="PF13738">
    <property type="entry name" value="Pyr_redox_3"/>
    <property type="match status" value="1"/>
</dbReference>
<dbReference type="SUPFAM" id="SSF51905">
    <property type="entry name" value="FAD/NAD(P)-binding domain"/>
    <property type="match status" value="2"/>
</dbReference>
<dbReference type="Gene3D" id="3.50.50.60">
    <property type="entry name" value="FAD/NAD(P)-binding domain"/>
    <property type="match status" value="2"/>
</dbReference>
<evidence type="ECO:0000313" key="6">
    <source>
        <dbReference type="Proteomes" id="UP000837801"/>
    </source>
</evidence>
<keyword evidence="6" id="KW-1185">Reference proteome</keyword>
<dbReference type="PIRSF" id="PIRSF000332">
    <property type="entry name" value="FMO"/>
    <property type="match status" value="1"/>
</dbReference>
<dbReference type="EMBL" id="CAKXYY010000001">
    <property type="protein sequence ID" value="CAH2350449.1"/>
    <property type="molecule type" value="Genomic_DNA"/>
</dbReference>
<dbReference type="Pfam" id="PF13454">
    <property type="entry name" value="NAD_binding_9"/>
    <property type="match status" value="1"/>
</dbReference>
<evidence type="ECO:0000259" key="4">
    <source>
        <dbReference type="Pfam" id="PF13454"/>
    </source>
</evidence>
<dbReference type="GO" id="GO:0004497">
    <property type="term" value="F:monooxygenase activity"/>
    <property type="evidence" value="ECO:0007669"/>
    <property type="project" value="UniProtKB-KW"/>
</dbReference>
<evidence type="ECO:0000313" key="5">
    <source>
        <dbReference type="EMBL" id="CAH2350449.1"/>
    </source>
</evidence>
<dbReference type="GO" id="GO:0050661">
    <property type="term" value="F:NADP binding"/>
    <property type="evidence" value="ECO:0007669"/>
    <property type="project" value="InterPro"/>
</dbReference>
<proteinExistence type="predicted"/>
<dbReference type="Proteomes" id="UP000837801">
    <property type="component" value="Unassembled WGS sequence"/>
</dbReference>
<organism evidence="5 6">
    <name type="scientific">[Candida] railenensis</name>
    <dbReference type="NCBI Taxonomy" id="45579"/>
    <lineage>
        <taxon>Eukaryota</taxon>
        <taxon>Fungi</taxon>
        <taxon>Dikarya</taxon>
        <taxon>Ascomycota</taxon>
        <taxon>Saccharomycotina</taxon>
        <taxon>Pichiomycetes</taxon>
        <taxon>Debaryomycetaceae</taxon>
        <taxon>Kurtzmaniella</taxon>
    </lineage>
</organism>
<keyword evidence="1" id="KW-0285">Flavoprotein</keyword>
<dbReference type="AlphaFoldDB" id="A0A9P0QKS6"/>
<evidence type="ECO:0000256" key="2">
    <source>
        <dbReference type="ARBA" id="ARBA00022827"/>
    </source>
</evidence>
<keyword evidence="2" id="KW-0274">FAD</keyword>
<feature type="domain" description="FAD-dependent urate hydroxylase HpyO/Asp monooxygenase CreE-like FAD/NAD(P)-binding" evidence="4">
    <location>
        <begin position="20"/>
        <end position="65"/>
    </location>
</feature>
<protein>
    <submittedName>
        <fullName evidence="5">Thiol-specific monooxygenase</fullName>
    </submittedName>
</protein>
<comment type="caution">
    <text evidence="5">The sequence shown here is derived from an EMBL/GenBank/DDBJ whole genome shotgun (WGS) entry which is preliminary data.</text>
</comment>
<dbReference type="InterPro" id="IPR050346">
    <property type="entry name" value="FMO-like"/>
</dbReference>
<dbReference type="InterPro" id="IPR036188">
    <property type="entry name" value="FAD/NAD-bd_sf"/>
</dbReference>
<name>A0A9P0QKS6_9ASCO</name>
<dbReference type="InterPro" id="IPR000960">
    <property type="entry name" value="Flavin_mOase"/>
</dbReference>
<keyword evidence="3" id="KW-0560">Oxidoreductase</keyword>
<dbReference type="OrthoDB" id="66881at2759"/>
<dbReference type="GO" id="GO:0050660">
    <property type="term" value="F:flavin adenine dinucleotide binding"/>
    <property type="evidence" value="ECO:0007669"/>
    <property type="project" value="InterPro"/>
</dbReference>
<gene>
    <name evidence="5" type="ORF">CLIB1423_01S10352</name>
</gene>
<reference evidence="5" key="1">
    <citation type="submission" date="2022-03" db="EMBL/GenBank/DDBJ databases">
        <authorList>
            <person name="Legras J.-L."/>
            <person name="Devillers H."/>
            <person name="Grondin C."/>
        </authorList>
    </citation>
    <scope>NUCLEOTIDE SEQUENCE</scope>
    <source>
        <strain evidence="5">CLIB 1423</strain>
    </source>
</reference>
<evidence type="ECO:0000256" key="3">
    <source>
        <dbReference type="ARBA" id="ARBA00023002"/>
    </source>
</evidence>
<sequence>MTVDLESPVKIPSNQVQSVAIIGGGASGSIALDSLVQEDHIKSITLFERRSTFGGIWNLDEGEEHTRTPSEIIKPGYTNTKTDPQLANPFHAGGEDVKGKRFLLLPKNRQERFVSTPSYGGVKTNIIENIMTFSDLNHWDVPGETDPNNTRYVDGLIVRKYIETYIERHTSDDKVSVIKNTTVEDIERVTKPSSTGEETDEQFPFRYKLTLRQSVNEESDIWWQESYDAVIVATGHYFVPFIPEVKGLSELQKLAPSVIHHAKYYRTPKAYKDKKIIVVGSRASGADITKYAADHATEVYQSIRNIENTRVLSKKPNIFKKGEISEIEIIDSNPSKPSFKVIFNDGSELVDPDHIIYATGYQFSFPFLNRHIQNHAGREVTKDGRVIQNLYQHTFLLDDPLITFIGMPVDGVSFRVFEYQAVLVSRYLAGKVALPAKKEQLKWCEDRLKDKGVTRAYHTIGFVDAPDFLSGLTKLGYVDTTKTPVGRPFPVLTEADLEDYKSWAQRLAENWDKR</sequence>
<accession>A0A9P0QKS6</accession>
<evidence type="ECO:0000256" key="1">
    <source>
        <dbReference type="ARBA" id="ARBA00022630"/>
    </source>
</evidence>
<keyword evidence="5" id="KW-0503">Monooxygenase</keyword>
<dbReference type="PANTHER" id="PTHR23023">
    <property type="entry name" value="DIMETHYLANILINE MONOOXYGENASE"/>
    <property type="match status" value="1"/>
</dbReference>
<dbReference type="InterPro" id="IPR038732">
    <property type="entry name" value="HpyO/CreE_NAD-binding"/>
</dbReference>